<name>A0A9X2FE95_9BACT</name>
<gene>
    <name evidence="2" type="ORF">NG895_26840</name>
</gene>
<evidence type="ECO:0000256" key="1">
    <source>
        <dbReference type="SAM" id="MobiDB-lite"/>
    </source>
</evidence>
<accession>A0A9X2FE95</accession>
<proteinExistence type="predicted"/>
<evidence type="ECO:0000313" key="2">
    <source>
        <dbReference type="EMBL" id="MCO6047537.1"/>
    </source>
</evidence>
<dbReference type="EMBL" id="JAMXLR010000092">
    <property type="protein sequence ID" value="MCO6047537.1"/>
    <property type="molecule type" value="Genomic_DNA"/>
</dbReference>
<dbReference type="AlphaFoldDB" id="A0A9X2FE95"/>
<organism evidence="2 3">
    <name type="scientific">Aeoliella straminimaris</name>
    <dbReference type="NCBI Taxonomy" id="2954799"/>
    <lineage>
        <taxon>Bacteria</taxon>
        <taxon>Pseudomonadati</taxon>
        <taxon>Planctomycetota</taxon>
        <taxon>Planctomycetia</taxon>
        <taxon>Pirellulales</taxon>
        <taxon>Lacipirellulaceae</taxon>
        <taxon>Aeoliella</taxon>
    </lineage>
</organism>
<keyword evidence="3" id="KW-1185">Reference proteome</keyword>
<comment type="caution">
    <text evidence="2">The sequence shown here is derived from an EMBL/GenBank/DDBJ whole genome shotgun (WGS) entry which is preliminary data.</text>
</comment>
<sequence length="100" mass="10861">MKRTVGLIGVLTLVLAPGVGCSPAVRTPHLYNPGPASYQQYNAQNYDPYPLPDAGPPVDGARPLAFQTPRPQVERARQYTNQQGRTQFVAPAPQMYAPAQ</sequence>
<dbReference type="RefSeq" id="WP_252855647.1">
    <property type="nucleotide sequence ID" value="NZ_JAMXLR010000092.1"/>
</dbReference>
<protein>
    <submittedName>
        <fullName evidence="2">Membrane or secreted protein</fullName>
    </submittedName>
</protein>
<evidence type="ECO:0000313" key="3">
    <source>
        <dbReference type="Proteomes" id="UP001155241"/>
    </source>
</evidence>
<reference evidence="2" key="1">
    <citation type="submission" date="2022-06" db="EMBL/GenBank/DDBJ databases">
        <title>Aeoliella straminimaris, a novel planctomycete from sediments.</title>
        <authorList>
            <person name="Vitorino I.R."/>
            <person name="Lage O.M."/>
        </authorList>
    </citation>
    <scope>NUCLEOTIDE SEQUENCE</scope>
    <source>
        <strain evidence="2">ICT_H6.2</strain>
    </source>
</reference>
<dbReference type="Proteomes" id="UP001155241">
    <property type="component" value="Unassembled WGS sequence"/>
</dbReference>
<feature type="region of interest" description="Disordered" evidence="1">
    <location>
        <begin position="42"/>
        <end position="85"/>
    </location>
</feature>